<dbReference type="AlphaFoldDB" id="A0A8X6MV99"/>
<dbReference type="Proteomes" id="UP000887013">
    <property type="component" value="Unassembled WGS sequence"/>
</dbReference>
<dbReference type="OrthoDB" id="7763418at2759"/>
<sequence length="88" mass="10028">MGVLKQFAIDQKDSFPITVDIILQDVYLDDIFTGCSNLKELEILKSELVQLFESAGMSLHKWCFSHSNSDLSDLQFDQLSKEDNVKTL</sequence>
<comment type="caution">
    <text evidence="1">The sequence shown here is derived from an EMBL/GenBank/DDBJ whole genome shotgun (WGS) entry which is preliminary data.</text>
</comment>
<gene>
    <name evidence="1" type="primary">AVEN_202539_1</name>
    <name evidence="1" type="ORF">NPIL_655911</name>
</gene>
<reference evidence="1" key="1">
    <citation type="submission" date="2020-08" db="EMBL/GenBank/DDBJ databases">
        <title>Multicomponent nature underlies the extraordinary mechanical properties of spider dragline silk.</title>
        <authorList>
            <person name="Kono N."/>
            <person name="Nakamura H."/>
            <person name="Mori M."/>
            <person name="Yoshida Y."/>
            <person name="Ohtoshi R."/>
            <person name="Malay A.D."/>
            <person name="Moran D.A.P."/>
            <person name="Tomita M."/>
            <person name="Numata K."/>
            <person name="Arakawa K."/>
        </authorList>
    </citation>
    <scope>NUCLEOTIDE SEQUENCE</scope>
</reference>
<organism evidence="1 2">
    <name type="scientific">Nephila pilipes</name>
    <name type="common">Giant wood spider</name>
    <name type="synonym">Nephila maculata</name>
    <dbReference type="NCBI Taxonomy" id="299642"/>
    <lineage>
        <taxon>Eukaryota</taxon>
        <taxon>Metazoa</taxon>
        <taxon>Ecdysozoa</taxon>
        <taxon>Arthropoda</taxon>
        <taxon>Chelicerata</taxon>
        <taxon>Arachnida</taxon>
        <taxon>Araneae</taxon>
        <taxon>Araneomorphae</taxon>
        <taxon>Entelegynae</taxon>
        <taxon>Araneoidea</taxon>
        <taxon>Nephilidae</taxon>
        <taxon>Nephila</taxon>
    </lineage>
</organism>
<accession>A0A8X6MV99</accession>
<evidence type="ECO:0000313" key="2">
    <source>
        <dbReference type="Proteomes" id="UP000887013"/>
    </source>
</evidence>
<proteinExistence type="predicted"/>
<dbReference type="EMBL" id="BMAW01051275">
    <property type="protein sequence ID" value="GFS79515.1"/>
    <property type="molecule type" value="Genomic_DNA"/>
</dbReference>
<protein>
    <submittedName>
        <fullName evidence="1">Uncharacterized protein</fullName>
    </submittedName>
</protein>
<name>A0A8X6MV99_NEPPI</name>
<feature type="non-terminal residue" evidence="1">
    <location>
        <position position="88"/>
    </location>
</feature>
<evidence type="ECO:0000313" key="1">
    <source>
        <dbReference type="EMBL" id="GFS79515.1"/>
    </source>
</evidence>
<keyword evidence="2" id="KW-1185">Reference proteome</keyword>